<dbReference type="GO" id="GO:0005737">
    <property type="term" value="C:cytoplasm"/>
    <property type="evidence" value="ECO:0007669"/>
    <property type="project" value="EnsemblFungi"/>
</dbReference>
<dbReference type="FunCoup" id="G3ARU0">
    <property type="interactions" value="1052"/>
</dbReference>
<dbReference type="EMBL" id="GL996503">
    <property type="protein sequence ID" value="EGW31357.1"/>
    <property type="molecule type" value="Genomic_DNA"/>
</dbReference>
<evidence type="ECO:0000313" key="5">
    <source>
        <dbReference type="EMBL" id="EGW31357.1"/>
    </source>
</evidence>
<dbReference type="Pfam" id="PF07539">
    <property type="entry name" value="UTP20_N"/>
    <property type="match status" value="1"/>
</dbReference>
<evidence type="ECO:0000259" key="4">
    <source>
        <dbReference type="Pfam" id="PF23099"/>
    </source>
</evidence>
<dbReference type="RefSeq" id="XP_007376135.1">
    <property type="nucleotide sequence ID" value="XM_007376073.1"/>
</dbReference>
<dbReference type="SUPFAM" id="SSF48371">
    <property type="entry name" value="ARM repeat"/>
    <property type="match status" value="3"/>
</dbReference>
<reference evidence="5 6" key="1">
    <citation type="journal article" date="2011" name="Proc. Natl. Acad. Sci. U.S.A.">
        <title>Comparative genomics of xylose-fermenting fungi for enhanced biofuel production.</title>
        <authorList>
            <person name="Wohlbach D.J."/>
            <person name="Kuo A."/>
            <person name="Sato T.K."/>
            <person name="Potts K.M."/>
            <person name="Salamov A.A."/>
            <person name="LaButti K.M."/>
            <person name="Sun H."/>
            <person name="Clum A."/>
            <person name="Pangilinan J.L."/>
            <person name="Lindquist E.A."/>
            <person name="Lucas S."/>
            <person name="Lapidus A."/>
            <person name="Jin M."/>
            <person name="Gunawan C."/>
            <person name="Balan V."/>
            <person name="Dale B.E."/>
            <person name="Jeffries T.W."/>
            <person name="Zinkel R."/>
            <person name="Barry K.W."/>
            <person name="Grigoriev I.V."/>
            <person name="Gasch A.P."/>
        </authorList>
    </citation>
    <scope>NUCLEOTIDE SEQUENCE [LARGE SCALE GENOMIC DNA]</scope>
    <source>
        <strain evidence="6">NRRL Y-27907 / 11-Y1</strain>
    </source>
</reference>
<feature type="compositionally biased region" description="Basic residues" evidence="1">
    <location>
        <begin position="2402"/>
        <end position="2417"/>
    </location>
</feature>
<feature type="domain" description="U3 small nucleolar RNA-associated protein 20 C-terminal" evidence="4">
    <location>
        <begin position="2137"/>
        <end position="2419"/>
    </location>
</feature>
<dbReference type="GO" id="GO:0000447">
    <property type="term" value="P:endonucleolytic cleavage in ITS1 to separate SSU-rRNA from 5.8S rRNA and LSU-rRNA from tricistronic rRNA transcript (SSU-rRNA, 5.8S rRNA, LSU-rRNA)"/>
    <property type="evidence" value="ECO:0007669"/>
    <property type="project" value="EnsemblFungi"/>
</dbReference>
<feature type="domain" description="U3 small nucleolar RNA-associated protein 20" evidence="3">
    <location>
        <begin position="1552"/>
        <end position="1767"/>
    </location>
</feature>
<dbReference type="GeneID" id="18870979"/>
<dbReference type="STRING" id="619300.G3ARU0"/>
<dbReference type="PANTHER" id="PTHR17695:SF11">
    <property type="entry name" value="SMALL SUBUNIT PROCESSOME COMPONENT 20 HOMOLOG"/>
    <property type="match status" value="1"/>
</dbReference>
<dbReference type="GO" id="GO:0005654">
    <property type="term" value="C:nucleoplasm"/>
    <property type="evidence" value="ECO:0007669"/>
    <property type="project" value="EnsemblFungi"/>
</dbReference>
<dbReference type="KEGG" id="spaa:SPAPADRAFT_154380"/>
<dbReference type="GO" id="GO:0032040">
    <property type="term" value="C:small-subunit processome"/>
    <property type="evidence" value="ECO:0007669"/>
    <property type="project" value="EnsemblFungi"/>
</dbReference>
<feature type="region of interest" description="Disordered" evidence="1">
    <location>
        <begin position="2401"/>
        <end position="2433"/>
    </location>
</feature>
<dbReference type="OrthoDB" id="360653at2759"/>
<dbReference type="InterPro" id="IPR011989">
    <property type="entry name" value="ARM-like"/>
</dbReference>
<proteinExistence type="predicted"/>
<dbReference type="HOGENOM" id="CLU_000327_0_0_1"/>
<dbReference type="GO" id="GO:0030688">
    <property type="term" value="C:preribosome, small subunit precursor"/>
    <property type="evidence" value="ECO:0007669"/>
    <property type="project" value="EnsemblFungi"/>
</dbReference>
<evidence type="ECO:0000256" key="1">
    <source>
        <dbReference type="SAM" id="MobiDB-lite"/>
    </source>
</evidence>
<evidence type="ECO:0000313" key="6">
    <source>
        <dbReference type="Proteomes" id="UP000000709"/>
    </source>
</evidence>
<protein>
    <submittedName>
        <fullName evidence="5">Uncharacterized protein</fullName>
    </submittedName>
</protein>
<dbReference type="InterPro" id="IPR011430">
    <property type="entry name" value="UTP20_N"/>
</dbReference>
<dbReference type="Pfam" id="PF23099">
    <property type="entry name" value="UTP20_C"/>
    <property type="match status" value="1"/>
</dbReference>
<dbReference type="PANTHER" id="PTHR17695">
    <property type="entry name" value="SMALL SUBUNIT PROCESSOME COMPONENT 20 HOMOLOG"/>
    <property type="match status" value="1"/>
</dbReference>
<dbReference type="GO" id="GO:0030686">
    <property type="term" value="C:90S preribosome"/>
    <property type="evidence" value="ECO:0007669"/>
    <property type="project" value="EnsemblFungi"/>
</dbReference>
<dbReference type="eggNOG" id="KOG1823">
    <property type="taxonomic scope" value="Eukaryota"/>
</dbReference>
<gene>
    <name evidence="5" type="ORF">SPAPADRAFT_154380</name>
</gene>
<dbReference type="Proteomes" id="UP000000709">
    <property type="component" value="Unassembled WGS sequence"/>
</dbReference>
<dbReference type="InParanoid" id="G3ARU0"/>
<dbReference type="InterPro" id="IPR057525">
    <property type="entry name" value="UTP20_C"/>
</dbReference>
<dbReference type="Gene3D" id="1.25.10.10">
    <property type="entry name" value="Leucine-rich Repeat Variant"/>
    <property type="match status" value="2"/>
</dbReference>
<accession>G3ARU0</accession>
<sequence>MPPVRKKTTESTKRHTFSSFRDRVDSIKIEPIRSLTKRPYDYTETSHFLTTLEHWKEINLSGNFTEFLDNVEIHSQSLPQIIHHQKLIYDCLHDSIKKNDVYSIQPLLELLSQFIHDLGPDFLVFYQQTLTLLTDLVLQVNPNDFQNNRNTSNVLEWAFNSLTFTFKYLSRYLTQDLKPTFTALLPILKLTKKTYISRFCAEALSFLIRKSNSESLKEIIELTLYDQDLTDPYCESLTTLFSESMKNTKGTFHSKSSLIFATLIEATLNHPSDNSAQPKLIGLICDVILDILHHGTPESCGKFYELVTKYLNELLTKNATTTASLTTSQILSTLAFAESGKKITNWNILLESVDNLISKLQGQVLSSELHESVTYLLVIVFRNSDVGEITKYHKKFLEFIFTTSYGLIFTQSSTTIAPKVLNFGVFKYVQDWIDRLEYDTTQLQQLAYFLEKSDQEFTLPGRIVSNIMEQLTGEDIYWKLLLLSHAKASLDEDTLLKLLELTQDDAEVAALVLQIATENKNKDFQSQVFTIIVDSFDKFYTSAGYIKALTQFVQQSKPQDTSSILTTALKCLYQPNHDTRSNAIDLIMTITESPYLSPISSIEATPLTIASSRDIIHNIRNLALDFQKNVKPTQLDKTIIVNYLFGLLSNKFQPCWNAVNEALPLISSSCKLEIWNLAYELLNVSGDEHSTNDQFLVESDLINWQPRNSRLFNNFESFDRDYLSPYRSINHSIAGLLNKDYSFSSILRPNILQALMTVPNVVDVSKLIPILINQPDEEEEVLWSLKDRNELLNLFTKLKDLRKSPQADDLREYLLNLLSSKNLRVQQLALDVLFTWNNPSINKYKDNLKNLLDETIFRDELSKFLARDSSSTIEDKDLSELMPFVVRILFGRVQGSPRSNSKQGKKFAIINVLPNLKDDDIVAFIQLGANKIGYKEFFEGVVPRASLGLEKSILNKINGFVNLLTQVYETLGSNFANVLQTTINPLVYSLVCAQNRIDTASEDVISDKIARNIRSNGMKCLYELFQLLGASFDWSEYVDVIYANLISPRMASFATENLQQPSSLLNVMTSWINNSNTWIFLNADEFTPTKAVLSLLGHNAKEAVLGKVLDFTVDALERKDNMDEQFFTLLALVVDSLLTNLSNIIEGITSKEIGSKAIKSLLLLISGNYMDDQETKSALIKALVVALNNNQIDLNDKANILISLAALIESYECTAEEILPLYETCSKLFRMFNERNLRETLVGVFIAIGNKFDKFAQVSQLLFGLNAYSTSRLQELDFEKRLEAFRLITEEIYLELDTTQWLPIIYNCLYFINDANELSIRINASYVLRRFIDCYSAKPAAEEAAPYIQILKNVILPNLKVGIRKDNEDIQSEYISVLEHLVHSNHYTELQDMQVLTYDNYDEANFFKNINHIQLHRRQRAIRRMIENASGLSENSIAHYILPMIERYAVSKDEKLMNVALEAMAAIKSLVVLINWNQYKAILKRYVSNLKDHESLKQRVNLIVVASGGLASSVKNQEGSLAQSLPNQEEIDDVILKDVSPAILKVLNVRDDDTIVARAPLAEALSNFTLCISKDKIDSELPKILTNTCQVMRSRSEELRDAIRKTLGKIATTLGPDYLPFIVKELKTALSRGSQIHVLSFSVHYLLQCIASSLIHGSLNEAIDLLMEIIMEDIFGSAGQEKDAEGYTSKMKEVKFKKSFDTVEIIAANISLSQFAHLLDPIKLILKEHVSYKTQLNLDELLRRLSLGLNHNEESSNLEILHLCYEIFTSSNPEDTKKKPVEPTEQEKHFLTNLERKSKVTHKDTSIYQHTMEKLSLELLRTAISRHDNLLTVGNLSGFVPLLDEAIRSENEAVVTSALKILNAIARLPFSEEQQNTFKSCARRSLIIIKESPSTNSDLCQAALKLLATTIRHTPEINLKQSAISYILTRIQPDLEEPQRQSIAFNFLKAVVSQHILIPEIYDLMDTVAKLMIVNHSQEIRAMSRSVYVQFLMEYDQGKGRLEKQFKYLVNNLTYPTEEGRQSVMELVHLIILKAGSDLLHKLASSFFVALSSVLVSDSSAKCREMAGSLISSIFKKLDNEGMANIEKYCTAWMKQNGNSLLKRCGFSVYRLFVTGFGIGKYETLDNIAHENILAVIESAKNSEDNDLQWELLYSALSVFSSIASAIKDKVLEKSYAKIWYALIDVLLFPHSWIRLISSRLISILLSNIDNLEFEVTNREIQMIAFRLIHQLRAPGITEELGLITSKNLVLIAMRWESEETDWEIEDNEDEEEETTSIKANDYLLGKISGIIRQETFQSLVAKKACIKLAAMFIQFTSEERLLQVAETIISSLYNFTDPNYASDEELTGLSLESLDLVKEKIGTSEYTRIYTKLKSQVNVRRMERKAKRAQMSVSVPEIAAKRKLKKHARSREKRKHEKDANGFYKSKKKRVN</sequence>
<keyword evidence="6" id="KW-1185">Reference proteome</keyword>
<evidence type="ECO:0000259" key="3">
    <source>
        <dbReference type="Pfam" id="PF20416"/>
    </source>
</evidence>
<dbReference type="GO" id="GO:0000472">
    <property type="term" value="P:endonucleolytic cleavage to generate mature 5'-end of SSU-rRNA from (SSU-rRNA, 5.8S rRNA, LSU-rRNA)"/>
    <property type="evidence" value="ECO:0007669"/>
    <property type="project" value="EnsemblFungi"/>
</dbReference>
<dbReference type="InterPro" id="IPR016024">
    <property type="entry name" value="ARM-type_fold"/>
</dbReference>
<organism evidence="6">
    <name type="scientific">Spathaspora passalidarum (strain NRRL Y-27907 / 11-Y1)</name>
    <dbReference type="NCBI Taxonomy" id="619300"/>
    <lineage>
        <taxon>Eukaryota</taxon>
        <taxon>Fungi</taxon>
        <taxon>Dikarya</taxon>
        <taxon>Ascomycota</taxon>
        <taxon>Saccharomycotina</taxon>
        <taxon>Pichiomycetes</taxon>
        <taxon>Debaryomycetaceae</taxon>
        <taxon>Spathaspora</taxon>
    </lineage>
</organism>
<dbReference type="Pfam" id="PF20416">
    <property type="entry name" value="UTP20"/>
    <property type="match status" value="1"/>
</dbReference>
<dbReference type="InterPro" id="IPR046523">
    <property type="entry name" value="UTP20_dom"/>
</dbReference>
<dbReference type="InterPro" id="IPR052575">
    <property type="entry name" value="SSU_processome_comp_20"/>
</dbReference>
<name>G3ARU0_SPAPN</name>
<dbReference type="GO" id="GO:0000480">
    <property type="term" value="P:endonucleolytic cleavage in 5'-ETS of tricistronic rRNA transcript (SSU-rRNA, 5.8S rRNA, LSU-rRNA)"/>
    <property type="evidence" value="ECO:0007669"/>
    <property type="project" value="EnsemblFungi"/>
</dbReference>
<feature type="domain" description="U3 small nucleolar RNA-associated protein 20 N-terminal" evidence="2">
    <location>
        <begin position="783"/>
        <end position="1367"/>
    </location>
</feature>
<dbReference type="OMA" id="EGLMAMF"/>
<evidence type="ECO:0000259" key="2">
    <source>
        <dbReference type="Pfam" id="PF07539"/>
    </source>
</evidence>